<protein>
    <submittedName>
        <fullName evidence="2">Uncharacterized protein</fullName>
    </submittedName>
</protein>
<proteinExistence type="predicted"/>
<sequence length="285" mass="30826">MNRSFRAQDSQMTVKQRQQVAASLRSSIMKEKEEDLALFLEMRKREKEREKERDSLLLHNSDDFDAPLGSKPGTSPIFNIPASTPAPLRKTGPDDFLNSENDKNDYDWLLTPPGTPLFPSLEMEGQKTYMSQLGTPKGRSASLKSRLANPQIEIPKRNSLVPKQPASCPVSSSTGIRRPSSSGGPGSRPATPTGRDIRSSIPGNLRPLMTNIPASSMYSVRSGSGGGPPTRGRTMSVSDSPLATSSNGSSELSVSNNCLTLDMSEIEDDNGSERGVRTPSSICGR</sequence>
<accession>A0A7N0SWR8</accession>
<evidence type="ECO:0000313" key="3">
    <source>
        <dbReference type="Proteomes" id="UP000594263"/>
    </source>
</evidence>
<keyword evidence="3" id="KW-1185">Reference proteome</keyword>
<dbReference type="EnsemblPlants" id="Kaladp0010s0159.1.v1.1">
    <property type="protein sequence ID" value="Kaladp0010s0159.1.v1.1"/>
    <property type="gene ID" value="Kaladp0010s0159.v1.1"/>
</dbReference>
<dbReference type="Proteomes" id="UP000594263">
    <property type="component" value="Unplaced"/>
</dbReference>
<dbReference type="Gramene" id="Kaladp0010s0159.1.v1.1">
    <property type="protein sequence ID" value="Kaladp0010s0159.1.v1.1"/>
    <property type="gene ID" value="Kaladp0010s0159.v1.1"/>
</dbReference>
<dbReference type="GO" id="GO:0055028">
    <property type="term" value="C:cortical microtubule"/>
    <property type="evidence" value="ECO:0007669"/>
    <property type="project" value="TreeGrafter"/>
</dbReference>
<feature type="region of interest" description="Disordered" evidence="1">
    <location>
        <begin position="48"/>
        <end position="98"/>
    </location>
</feature>
<reference evidence="2" key="1">
    <citation type="submission" date="2021-01" db="UniProtKB">
        <authorList>
            <consortium name="EnsemblPlants"/>
        </authorList>
    </citation>
    <scope>IDENTIFICATION</scope>
</reference>
<evidence type="ECO:0000256" key="1">
    <source>
        <dbReference type="SAM" id="MobiDB-lite"/>
    </source>
</evidence>
<dbReference type="GO" id="GO:0043622">
    <property type="term" value="P:cortical microtubule organization"/>
    <property type="evidence" value="ECO:0007669"/>
    <property type="project" value="TreeGrafter"/>
</dbReference>
<feature type="compositionally biased region" description="Basic and acidic residues" evidence="1">
    <location>
        <begin position="48"/>
        <end position="62"/>
    </location>
</feature>
<feature type="compositionally biased region" description="Low complexity" evidence="1">
    <location>
        <begin position="171"/>
        <end position="194"/>
    </location>
</feature>
<feature type="compositionally biased region" description="Polar residues" evidence="1">
    <location>
        <begin position="235"/>
        <end position="244"/>
    </location>
</feature>
<dbReference type="AlphaFoldDB" id="A0A7N0SWR8"/>
<dbReference type="PANTHER" id="PTHR31949">
    <property type="entry name" value="GASTRIC MUCIN-LIKE PROTEIN"/>
    <property type="match status" value="1"/>
</dbReference>
<organism evidence="2 3">
    <name type="scientific">Kalanchoe fedtschenkoi</name>
    <name type="common">Lavender scallops</name>
    <name type="synonym">South American air plant</name>
    <dbReference type="NCBI Taxonomy" id="63787"/>
    <lineage>
        <taxon>Eukaryota</taxon>
        <taxon>Viridiplantae</taxon>
        <taxon>Streptophyta</taxon>
        <taxon>Embryophyta</taxon>
        <taxon>Tracheophyta</taxon>
        <taxon>Spermatophyta</taxon>
        <taxon>Magnoliopsida</taxon>
        <taxon>eudicotyledons</taxon>
        <taxon>Gunneridae</taxon>
        <taxon>Pentapetalae</taxon>
        <taxon>Saxifragales</taxon>
        <taxon>Crassulaceae</taxon>
        <taxon>Kalanchoe</taxon>
    </lineage>
</organism>
<feature type="region of interest" description="Disordered" evidence="1">
    <location>
        <begin position="151"/>
        <end position="285"/>
    </location>
</feature>
<dbReference type="PANTHER" id="PTHR31949:SF20">
    <property type="entry name" value="OS01G0141900 PROTEIN"/>
    <property type="match status" value="1"/>
</dbReference>
<name>A0A7N0SWR8_KALFE</name>
<feature type="compositionally biased region" description="Low complexity" evidence="1">
    <location>
        <begin position="245"/>
        <end position="257"/>
    </location>
</feature>
<evidence type="ECO:0000313" key="2">
    <source>
        <dbReference type="EnsemblPlants" id="Kaladp0010s0159.1.v1.1"/>
    </source>
</evidence>